<sequence length="95" mass="11209">MEKFNHLGESTQVQPTKSIENYVDTFLKEVSTKAKDGKTVYIRPEFHKKLTRIVQVIGENKVSVYTYLNNLLEHHFNEFEQEITTSFNEKNKPIF</sequence>
<dbReference type="InterPro" id="IPR021823">
    <property type="entry name" value="DUF3408"/>
</dbReference>
<evidence type="ECO:0000313" key="2">
    <source>
        <dbReference type="Proteomes" id="UP000243588"/>
    </source>
</evidence>
<gene>
    <name evidence="1" type="ORF">SAMN05421818_11842</name>
</gene>
<protein>
    <recommendedName>
        <fullName evidence="3">DUF3408 domain-containing protein</fullName>
    </recommendedName>
</protein>
<reference evidence="2" key="1">
    <citation type="submission" date="2016-10" db="EMBL/GenBank/DDBJ databases">
        <authorList>
            <person name="Varghese N."/>
            <person name="Submissions S."/>
        </authorList>
    </citation>
    <scope>NUCLEOTIDE SEQUENCE [LARGE SCALE GENOMIC DNA]</scope>
    <source>
        <strain evidence="2">DSM 23313</strain>
    </source>
</reference>
<accession>A0A1G8FR58</accession>
<dbReference type="Proteomes" id="UP000243588">
    <property type="component" value="Unassembled WGS sequence"/>
</dbReference>
<dbReference type="EMBL" id="FNDQ01000018">
    <property type="protein sequence ID" value="SDH84620.1"/>
    <property type="molecule type" value="Genomic_DNA"/>
</dbReference>
<dbReference type="RefSeq" id="WP_090409730.1">
    <property type="nucleotide sequence ID" value="NZ_FNDQ01000018.1"/>
</dbReference>
<name>A0A1G8FR58_9FLAO</name>
<evidence type="ECO:0008006" key="3">
    <source>
        <dbReference type="Google" id="ProtNLM"/>
    </source>
</evidence>
<dbReference type="STRING" id="702745.SAMN05421818_11842"/>
<keyword evidence="2" id="KW-1185">Reference proteome</keyword>
<organism evidence="1 2">
    <name type="scientific">Myroides phaeus</name>
    <dbReference type="NCBI Taxonomy" id="702745"/>
    <lineage>
        <taxon>Bacteria</taxon>
        <taxon>Pseudomonadati</taxon>
        <taxon>Bacteroidota</taxon>
        <taxon>Flavobacteriia</taxon>
        <taxon>Flavobacteriales</taxon>
        <taxon>Flavobacteriaceae</taxon>
        <taxon>Myroides</taxon>
    </lineage>
</organism>
<dbReference type="Pfam" id="PF11888">
    <property type="entry name" value="DUF3408"/>
    <property type="match status" value="1"/>
</dbReference>
<proteinExistence type="predicted"/>
<dbReference type="AlphaFoldDB" id="A0A1G8FR58"/>
<evidence type="ECO:0000313" key="1">
    <source>
        <dbReference type="EMBL" id="SDH84620.1"/>
    </source>
</evidence>